<evidence type="ECO:0000256" key="2">
    <source>
        <dbReference type="ARBA" id="ARBA00008035"/>
    </source>
</evidence>
<dbReference type="AlphaFoldDB" id="A0A2P6U1Z1"/>
<evidence type="ECO:0000313" key="10">
    <source>
        <dbReference type="Proteomes" id="UP000239899"/>
    </source>
</evidence>
<dbReference type="InterPro" id="IPR019542">
    <property type="entry name" value="Enhancer_polycomb-like_N"/>
</dbReference>
<accession>A0A2P6U1Z1</accession>
<feature type="compositionally biased region" description="Low complexity" evidence="7">
    <location>
        <begin position="536"/>
        <end position="573"/>
    </location>
</feature>
<feature type="region of interest" description="Disordered" evidence="7">
    <location>
        <begin position="624"/>
        <end position="725"/>
    </location>
</feature>
<evidence type="ECO:0000256" key="3">
    <source>
        <dbReference type="ARBA" id="ARBA00023015"/>
    </source>
</evidence>
<dbReference type="Pfam" id="PF10513">
    <property type="entry name" value="EPL1"/>
    <property type="match status" value="1"/>
</dbReference>
<feature type="region of interest" description="Disordered" evidence="7">
    <location>
        <begin position="405"/>
        <end position="438"/>
    </location>
</feature>
<dbReference type="PANTHER" id="PTHR14898">
    <property type="entry name" value="ENHANCER OF POLYCOMB"/>
    <property type="match status" value="1"/>
</dbReference>
<dbReference type="Proteomes" id="UP000239899">
    <property type="component" value="Unassembled WGS sequence"/>
</dbReference>
<dbReference type="InterPro" id="IPR024943">
    <property type="entry name" value="Enhancer_polycomb"/>
</dbReference>
<comment type="similarity">
    <text evidence="2 6">Belongs to the enhancer of polycomb family.</text>
</comment>
<dbReference type="GO" id="GO:0035267">
    <property type="term" value="C:NuA4 histone acetyltransferase complex"/>
    <property type="evidence" value="ECO:0007669"/>
    <property type="project" value="InterPro"/>
</dbReference>
<name>A0A2P6U1Z1_CHLSO</name>
<evidence type="ECO:0000256" key="4">
    <source>
        <dbReference type="ARBA" id="ARBA00023163"/>
    </source>
</evidence>
<keyword evidence="10" id="KW-1185">Reference proteome</keyword>
<protein>
    <recommendedName>
        <fullName evidence="6">Enhancer of polycomb-like protein</fullName>
    </recommendedName>
</protein>
<evidence type="ECO:0000256" key="6">
    <source>
        <dbReference type="RuleBase" id="RU361124"/>
    </source>
</evidence>
<evidence type="ECO:0000313" key="9">
    <source>
        <dbReference type="EMBL" id="PRW60331.1"/>
    </source>
</evidence>
<sequence length="725" mass="76997">MSRSFRARPLDVNRQLELIVDIDLLDSAEGLPARPVVHNHAQLDADNEKPKMIEAAKPKMIEAAKAGMKEIPIPGVVHVRTYGTDYLPVRRERNTYIRPKGGVGYDDPILVEYDLDSEDEAWLAAYNGSEPERLSAEKFEMMLWRLEVTNAAATDRVLTISGAAPAERISAAACATTDHMPREEALQMLEETCSARDTIRADVYEYWRARRARLGRPLMRRLMAPTPVNDQNPYNVFRPRERIHRPQTRRRRENNQDSLEKLRMIRENVLKALDIFECLVKRERKKRDLVYVETDMQQLQIKQRHEPRPVHEQVEVDYSAAARAKNPKRPIGFDKLPDAAPATTNMLLDFKAKKNKKRRVLDFKAKKNKKRKKFGEVPMLHAVSHLQPPPLGAQPGLPFAAQPSLEGLSLEDGGPLDGHARLPARQAPDGSWWQPRLGRGGRLVFDRCRPLDSFWAEPGTPEQGAAEADGAAAEDGSAAAGGGSKDKEGKGAAAGGKRDKEAAGKKDKEAAAAGDKDKGSGSEGGGSPAVKQEPQDGGQPAADGPAAPAADSGEGAATPPPAAAVGAAAPAVASWSWDKPLWEQPNPYAQWLNKSDLASAALTSLAGTPAAIAANPPTTVLKLRSPALGGGVASSAPGGSPAPGTASAATPGPAGGLAGTPATTAASRPAAGGAAVGTAGRPPLPPAATAAAGVQHKATPGTAGSARRDARRPAKAGQKSNLGPG</sequence>
<proteinExistence type="inferred from homology"/>
<keyword evidence="3 6" id="KW-0805">Transcription regulation</keyword>
<dbReference type="GO" id="GO:0006357">
    <property type="term" value="P:regulation of transcription by RNA polymerase II"/>
    <property type="evidence" value="ECO:0007669"/>
    <property type="project" value="InterPro"/>
</dbReference>
<comment type="caution">
    <text evidence="9">The sequence shown here is derived from an EMBL/GenBank/DDBJ whole genome shotgun (WGS) entry which is preliminary data.</text>
</comment>
<feature type="compositionally biased region" description="Low complexity" evidence="7">
    <location>
        <begin position="633"/>
        <end position="652"/>
    </location>
</feature>
<feature type="domain" description="Enhancer of polycomb-like N-terminal" evidence="8">
    <location>
        <begin position="60"/>
        <end position="147"/>
    </location>
</feature>
<feature type="compositionally biased region" description="Basic and acidic residues" evidence="7">
    <location>
        <begin position="484"/>
        <end position="520"/>
    </location>
</feature>
<evidence type="ECO:0000256" key="5">
    <source>
        <dbReference type="ARBA" id="ARBA00023242"/>
    </source>
</evidence>
<reference evidence="9 10" key="1">
    <citation type="journal article" date="2018" name="Plant J.">
        <title>Genome sequences of Chlorella sorokiniana UTEX 1602 and Micractinium conductrix SAG 241.80: implications to maltose excretion by a green alga.</title>
        <authorList>
            <person name="Arriola M.B."/>
            <person name="Velmurugan N."/>
            <person name="Zhang Y."/>
            <person name="Plunkett M.H."/>
            <person name="Hondzo H."/>
            <person name="Barney B.M."/>
        </authorList>
    </citation>
    <scope>NUCLEOTIDE SEQUENCE [LARGE SCALE GENOMIC DNA]</scope>
    <source>
        <strain evidence="10">UTEX 1602</strain>
    </source>
</reference>
<dbReference type="STRING" id="3076.A0A2P6U1Z1"/>
<feature type="compositionally biased region" description="Low complexity" evidence="7">
    <location>
        <begin position="464"/>
        <end position="478"/>
    </location>
</feature>
<gene>
    <name evidence="9" type="ORF">C2E21_1311</name>
</gene>
<evidence type="ECO:0000259" key="8">
    <source>
        <dbReference type="Pfam" id="PF10513"/>
    </source>
</evidence>
<keyword evidence="5 6" id="KW-0539">Nucleus</keyword>
<evidence type="ECO:0000256" key="7">
    <source>
        <dbReference type="SAM" id="MobiDB-lite"/>
    </source>
</evidence>
<feature type="compositionally biased region" description="Low complexity" evidence="7">
    <location>
        <begin position="659"/>
        <end position="693"/>
    </location>
</feature>
<dbReference type="GO" id="GO:0005634">
    <property type="term" value="C:nucleus"/>
    <property type="evidence" value="ECO:0007669"/>
    <property type="project" value="UniProtKB-SubCell"/>
</dbReference>
<evidence type="ECO:0000256" key="1">
    <source>
        <dbReference type="ARBA" id="ARBA00004123"/>
    </source>
</evidence>
<feature type="region of interest" description="Disordered" evidence="7">
    <location>
        <begin position="454"/>
        <end position="573"/>
    </location>
</feature>
<keyword evidence="4 6" id="KW-0804">Transcription</keyword>
<comment type="subcellular location">
    <subcellularLocation>
        <location evidence="1 6">Nucleus</location>
    </subcellularLocation>
</comment>
<dbReference type="OrthoDB" id="435275at2759"/>
<organism evidence="9 10">
    <name type="scientific">Chlorella sorokiniana</name>
    <name type="common">Freshwater green alga</name>
    <dbReference type="NCBI Taxonomy" id="3076"/>
    <lineage>
        <taxon>Eukaryota</taxon>
        <taxon>Viridiplantae</taxon>
        <taxon>Chlorophyta</taxon>
        <taxon>core chlorophytes</taxon>
        <taxon>Trebouxiophyceae</taxon>
        <taxon>Chlorellales</taxon>
        <taxon>Chlorellaceae</taxon>
        <taxon>Chlorella clade</taxon>
        <taxon>Chlorella</taxon>
    </lineage>
</organism>
<dbReference type="EMBL" id="LHPG02000002">
    <property type="protein sequence ID" value="PRW60331.1"/>
    <property type="molecule type" value="Genomic_DNA"/>
</dbReference>